<evidence type="ECO:0000313" key="1">
    <source>
        <dbReference type="EMBL" id="RHC96024.1"/>
    </source>
</evidence>
<keyword evidence="1" id="KW-0456">Lyase</keyword>
<accession>A0A414CLY2</accession>
<comment type="caution">
    <text evidence="1">The sequence shown here is derived from an EMBL/GenBank/DDBJ whole genome shotgun (WGS) entry which is preliminary data.</text>
</comment>
<dbReference type="Proteomes" id="UP000285773">
    <property type="component" value="Unassembled WGS sequence"/>
</dbReference>
<gene>
    <name evidence="1" type="ORF">DW820_02545</name>
</gene>
<dbReference type="AlphaFoldDB" id="A0A414CLY2"/>
<sequence>MTDYVDLAIKYGGYTSLDRVYLTNLLSTIPEELRLRVITPPPSVINAYFAELYQKKSPKEAMDYFLDLSRAFDLFTVQQSFDERKPFIRLNLSGKSYGLAYVNEELACVFAEHPAEDITSSILFEIAEIFPHCLVFEKDGKICLQEAGPEVVTKTEALSALTDLMTLEDGRLKLSGYNQEELLELVQAYPGDLSFRSENRTAMIYIDRK</sequence>
<dbReference type="EMBL" id="QSIO01000001">
    <property type="protein sequence ID" value="RHC96024.1"/>
    <property type="molecule type" value="Genomic_DNA"/>
</dbReference>
<evidence type="ECO:0000313" key="2">
    <source>
        <dbReference type="Proteomes" id="UP000285773"/>
    </source>
</evidence>
<protein>
    <submittedName>
        <fullName evidence="1">Cystathionine beta-lyase</fullName>
    </submittedName>
</protein>
<dbReference type="GO" id="GO:0016829">
    <property type="term" value="F:lyase activity"/>
    <property type="evidence" value="ECO:0007669"/>
    <property type="project" value="UniProtKB-KW"/>
</dbReference>
<reference evidence="1 2" key="1">
    <citation type="submission" date="2018-08" db="EMBL/GenBank/DDBJ databases">
        <title>A genome reference for cultivated species of the human gut microbiota.</title>
        <authorList>
            <person name="Zou Y."/>
            <person name="Xue W."/>
            <person name="Luo G."/>
        </authorList>
    </citation>
    <scope>NUCLEOTIDE SEQUENCE [LARGE SCALE GENOMIC DNA]</scope>
    <source>
        <strain evidence="1 2">AM33-3BH</strain>
    </source>
</reference>
<dbReference type="RefSeq" id="WP_118095364.1">
    <property type="nucleotide sequence ID" value="NZ_JADMUA010000001.1"/>
</dbReference>
<name>A0A414CLY2_STRPA</name>
<proteinExistence type="predicted"/>
<organism evidence="1 2">
    <name type="scientific">Streptococcus parasanguinis</name>
    <dbReference type="NCBI Taxonomy" id="1318"/>
    <lineage>
        <taxon>Bacteria</taxon>
        <taxon>Bacillati</taxon>
        <taxon>Bacillota</taxon>
        <taxon>Bacilli</taxon>
        <taxon>Lactobacillales</taxon>
        <taxon>Streptococcaceae</taxon>
        <taxon>Streptococcus</taxon>
    </lineage>
</organism>